<evidence type="ECO:0000313" key="1">
    <source>
        <dbReference type="EMBL" id="TWT89250.1"/>
    </source>
</evidence>
<accession>A0A5C5ZPU1</accession>
<reference evidence="1 2" key="1">
    <citation type="submission" date="2019-02" db="EMBL/GenBank/DDBJ databases">
        <title>Deep-cultivation of Planctomycetes and their phenomic and genomic characterization uncovers novel biology.</title>
        <authorList>
            <person name="Wiegand S."/>
            <person name="Jogler M."/>
            <person name="Boedeker C."/>
            <person name="Pinto D."/>
            <person name="Vollmers J."/>
            <person name="Rivas-Marin E."/>
            <person name="Kohn T."/>
            <person name="Peeters S.H."/>
            <person name="Heuer A."/>
            <person name="Rast P."/>
            <person name="Oberbeckmann S."/>
            <person name="Bunk B."/>
            <person name="Jeske O."/>
            <person name="Meyerdierks A."/>
            <person name="Storesund J.E."/>
            <person name="Kallscheuer N."/>
            <person name="Luecker S."/>
            <person name="Lage O.M."/>
            <person name="Pohl T."/>
            <person name="Merkel B.J."/>
            <person name="Hornburger P."/>
            <person name="Mueller R.-W."/>
            <person name="Bruemmer F."/>
            <person name="Labrenz M."/>
            <person name="Spormann A.M."/>
            <person name="Op Den Camp H."/>
            <person name="Overmann J."/>
            <person name="Amann R."/>
            <person name="Jetten M.S.M."/>
            <person name="Mascher T."/>
            <person name="Medema M.H."/>
            <person name="Devos D.P."/>
            <person name="Kaster A.-K."/>
            <person name="Ovreas L."/>
            <person name="Rohde M."/>
            <person name="Galperin M.Y."/>
            <person name="Jogler C."/>
        </authorList>
    </citation>
    <scope>NUCLEOTIDE SEQUENCE [LARGE SCALE GENOMIC DNA]</scope>
    <source>
        <strain evidence="1 2">Pla52n</strain>
    </source>
</reference>
<dbReference type="AlphaFoldDB" id="A0A5C5ZPU1"/>
<comment type="caution">
    <text evidence="1">The sequence shown here is derived from an EMBL/GenBank/DDBJ whole genome shotgun (WGS) entry which is preliminary data.</text>
</comment>
<dbReference type="Proteomes" id="UP000320176">
    <property type="component" value="Unassembled WGS sequence"/>
</dbReference>
<evidence type="ECO:0000313" key="2">
    <source>
        <dbReference type="Proteomes" id="UP000320176"/>
    </source>
</evidence>
<dbReference type="EMBL" id="SJPN01000026">
    <property type="protein sequence ID" value="TWT89250.1"/>
    <property type="molecule type" value="Genomic_DNA"/>
</dbReference>
<gene>
    <name evidence="1" type="ORF">Pla52n_68840</name>
</gene>
<sequence>MVHVHVAIEHISSHRIHRVCADFIHVRFGNRSVVHSRHRDGHHCGIRIAKLVGYDIAERIRFYLAARVHLNVDRFRRIVLQYSVNEGYRSTAGRDYIEARQRQHIRESLICVVGQQITDIHHQLRVFVALEERVVLSDVIVVSYRCRVCNKHIDVRNASRPVTIDHRHSGLVISVLWVSVLRGETVFDFARLVESNRCDLTLKSPKSRKPRATTHGCLNSTDPCWISTVPVS</sequence>
<organism evidence="1 2">
    <name type="scientific">Stieleria varia</name>
    <dbReference type="NCBI Taxonomy" id="2528005"/>
    <lineage>
        <taxon>Bacteria</taxon>
        <taxon>Pseudomonadati</taxon>
        <taxon>Planctomycetota</taxon>
        <taxon>Planctomycetia</taxon>
        <taxon>Pirellulales</taxon>
        <taxon>Pirellulaceae</taxon>
        <taxon>Stieleria</taxon>
    </lineage>
</organism>
<name>A0A5C5ZPU1_9BACT</name>
<protein>
    <submittedName>
        <fullName evidence="1">Uncharacterized protein</fullName>
    </submittedName>
</protein>
<keyword evidence="2" id="KW-1185">Reference proteome</keyword>
<proteinExistence type="predicted"/>